<dbReference type="GO" id="GO:0004065">
    <property type="term" value="F:arylsulfatase activity"/>
    <property type="evidence" value="ECO:0007669"/>
    <property type="project" value="UniProtKB-EC"/>
</dbReference>
<dbReference type="EC" id="3.1.6.1" evidence="3"/>
<sequence>MDKIYMVLQSPRVIIVTLIVVLSTMVSRVPLFGDDPRPNIILVFIDDLGWSDLGCFGNRQADTPAIDRLASEGIAFEQFYVNSPICSPSRVAITTVQYPQRWRITSYLDASQVNRRRGLANWLDPRAPTLARALQRQGYATGHFGKWHMGGQRDVDAAPPISQYGFDVSITNFEGMGPKYLPMTLAPGWEKPRKIWEDAERLGGPYEWSMRSQITTDFASAAIDFIKASQAADRPFYVNLWPDDVHGPWFPTLKHWRQGVPGLYLSVLQEMDTQLRALFDLICDDDILRENTLIVFCSDNGPDPKTFDPASKPLRGCKATLYENGIRSPLIVWGPGFVSPEKQGTRDAETVLAAFDLAPSLLRLVGIDASAKTPFDGEDMLDALLGHRAVKRSDSLCFSRPPDFKDFGNEKNLPDLAIRKDRWKFLCDVDGGRPQLYDLHADPGETQNVADQHSELAQVLTDELLHWKASLQPSGMTKNQSIGSSESNE</sequence>
<reference evidence="3 4" key="1">
    <citation type="submission" date="2019-02" db="EMBL/GenBank/DDBJ databases">
        <title>Deep-cultivation of Planctomycetes and their phenomic and genomic characterization uncovers novel biology.</title>
        <authorList>
            <person name="Wiegand S."/>
            <person name="Jogler M."/>
            <person name="Boedeker C."/>
            <person name="Pinto D."/>
            <person name="Vollmers J."/>
            <person name="Rivas-Marin E."/>
            <person name="Kohn T."/>
            <person name="Peeters S.H."/>
            <person name="Heuer A."/>
            <person name="Rast P."/>
            <person name="Oberbeckmann S."/>
            <person name="Bunk B."/>
            <person name="Jeske O."/>
            <person name="Meyerdierks A."/>
            <person name="Storesund J.E."/>
            <person name="Kallscheuer N."/>
            <person name="Luecker S."/>
            <person name="Lage O.M."/>
            <person name="Pohl T."/>
            <person name="Merkel B.J."/>
            <person name="Hornburger P."/>
            <person name="Mueller R.-W."/>
            <person name="Bruemmer F."/>
            <person name="Labrenz M."/>
            <person name="Spormann A.M."/>
            <person name="Op Den Camp H."/>
            <person name="Overmann J."/>
            <person name="Amann R."/>
            <person name="Jetten M.S.M."/>
            <person name="Mascher T."/>
            <person name="Medema M.H."/>
            <person name="Devos D.P."/>
            <person name="Kaster A.-K."/>
            <person name="Ovreas L."/>
            <person name="Rohde M."/>
            <person name="Galperin M.Y."/>
            <person name="Jogler C."/>
        </authorList>
    </citation>
    <scope>NUCLEOTIDE SEQUENCE [LARGE SCALE GENOMIC DNA]</scope>
    <source>
        <strain evidence="3 4">Pan14r</strain>
    </source>
</reference>
<dbReference type="Gene3D" id="3.30.1120.10">
    <property type="match status" value="1"/>
</dbReference>
<keyword evidence="4" id="KW-1185">Reference proteome</keyword>
<dbReference type="InterPro" id="IPR017850">
    <property type="entry name" value="Alkaline_phosphatase_core_sf"/>
</dbReference>
<dbReference type="Gene3D" id="3.40.720.10">
    <property type="entry name" value="Alkaline Phosphatase, subunit A"/>
    <property type="match status" value="1"/>
</dbReference>
<dbReference type="RefSeq" id="WP_197203766.1">
    <property type="nucleotide sequence ID" value="NZ_SJPL01000001.1"/>
</dbReference>
<dbReference type="Proteomes" id="UP000317238">
    <property type="component" value="Unassembled WGS sequence"/>
</dbReference>
<name>A0A5C5Y915_9PLAN</name>
<protein>
    <submittedName>
        <fullName evidence="3">Arylsulfatase</fullName>
        <ecNumber evidence="3">3.1.6.1</ecNumber>
    </submittedName>
</protein>
<dbReference type="PANTHER" id="PTHR42693">
    <property type="entry name" value="ARYLSULFATASE FAMILY MEMBER"/>
    <property type="match status" value="1"/>
</dbReference>
<keyword evidence="3" id="KW-0378">Hydrolase</keyword>
<dbReference type="PANTHER" id="PTHR42693:SF33">
    <property type="entry name" value="ARYLSULFATASE"/>
    <property type="match status" value="1"/>
</dbReference>
<feature type="domain" description="Sulfatase N-terminal" evidence="2">
    <location>
        <begin position="38"/>
        <end position="367"/>
    </location>
</feature>
<dbReference type="EMBL" id="SJPL01000001">
    <property type="protein sequence ID" value="TWT71398.1"/>
    <property type="molecule type" value="Genomic_DNA"/>
</dbReference>
<accession>A0A5C5Y915</accession>
<organism evidence="3 4">
    <name type="scientific">Crateriforma conspicua</name>
    <dbReference type="NCBI Taxonomy" id="2527996"/>
    <lineage>
        <taxon>Bacteria</taxon>
        <taxon>Pseudomonadati</taxon>
        <taxon>Planctomycetota</taxon>
        <taxon>Planctomycetia</taxon>
        <taxon>Planctomycetales</taxon>
        <taxon>Planctomycetaceae</taxon>
        <taxon>Crateriforma</taxon>
    </lineage>
</organism>
<evidence type="ECO:0000313" key="4">
    <source>
        <dbReference type="Proteomes" id="UP000317238"/>
    </source>
</evidence>
<evidence type="ECO:0000313" key="3">
    <source>
        <dbReference type="EMBL" id="TWT71398.1"/>
    </source>
</evidence>
<comment type="similarity">
    <text evidence="1">Belongs to the sulfatase family.</text>
</comment>
<dbReference type="InterPro" id="IPR050738">
    <property type="entry name" value="Sulfatase"/>
</dbReference>
<dbReference type="Pfam" id="PF00884">
    <property type="entry name" value="Sulfatase"/>
    <property type="match status" value="1"/>
</dbReference>
<proteinExistence type="inferred from homology"/>
<gene>
    <name evidence="3" type="primary">atsA_75</name>
    <name evidence="3" type="ORF">Pan14r_37080</name>
</gene>
<evidence type="ECO:0000256" key="1">
    <source>
        <dbReference type="ARBA" id="ARBA00008779"/>
    </source>
</evidence>
<evidence type="ECO:0000259" key="2">
    <source>
        <dbReference type="Pfam" id="PF00884"/>
    </source>
</evidence>
<dbReference type="AlphaFoldDB" id="A0A5C5Y915"/>
<comment type="caution">
    <text evidence="3">The sequence shown here is derived from an EMBL/GenBank/DDBJ whole genome shotgun (WGS) entry which is preliminary data.</text>
</comment>
<dbReference type="InterPro" id="IPR000917">
    <property type="entry name" value="Sulfatase_N"/>
</dbReference>
<dbReference type="SUPFAM" id="SSF53649">
    <property type="entry name" value="Alkaline phosphatase-like"/>
    <property type="match status" value="1"/>
</dbReference>